<evidence type="ECO:0000256" key="1">
    <source>
        <dbReference type="ARBA" id="ARBA00022801"/>
    </source>
</evidence>
<dbReference type="Gene3D" id="2.60.40.10">
    <property type="entry name" value="Immunoglobulins"/>
    <property type="match status" value="2"/>
</dbReference>
<dbReference type="CDD" id="cd02859">
    <property type="entry name" value="E_set_AMPKbeta_like_N"/>
    <property type="match status" value="1"/>
</dbReference>
<dbReference type="RefSeq" id="WP_026736819.1">
    <property type="nucleotide sequence ID" value="NZ_AP019822.1"/>
</dbReference>
<protein>
    <submittedName>
        <fullName evidence="4">Alpha amylase</fullName>
    </submittedName>
</protein>
<dbReference type="KEGG" id="lgo:JCM16774_0079"/>
<dbReference type="GO" id="GO:0005975">
    <property type="term" value="P:carbohydrate metabolic process"/>
    <property type="evidence" value="ECO:0007669"/>
    <property type="project" value="InterPro"/>
</dbReference>
<feature type="domain" description="Glycosyl hydrolase family 13 catalytic" evidence="3">
    <location>
        <begin position="338"/>
        <end position="917"/>
    </location>
</feature>
<keyword evidence="1" id="KW-0378">Hydrolase</keyword>
<dbReference type="EMBL" id="AP019822">
    <property type="protein sequence ID" value="BBM35172.1"/>
    <property type="molecule type" value="Genomic_DNA"/>
</dbReference>
<evidence type="ECO:0000313" key="5">
    <source>
        <dbReference type="Proteomes" id="UP000321606"/>
    </source>
</evidence>
<dbReference type="CDD" id="cd11338">
    <property type="entry name" value="AmyAc_CMD"/>
    <property type="match status" value="1"/>
</dbReference>
<dbReference type="SMART" id="SM00642">
    <property type="entry name" value="Aamy"/>
    <property type="match status" value="1"/>
</dbReference>
<dbReference type="Pfam" id="PF00128">
    <property type="entry name" value="Alpha-amylase"/>
    <property type="match status" value="3"/>
</dbReference>
<evidence type="ECO:0000259" key="3">
    <source>
        <dbReference type="SMART" id="SM00642"/>
    </source>
</evidence>
<evidence type="ECO:0000256" key="2">
    <source>
        <dbReference type="ARBA" id="ARBA00023295"/>
    </source>
</evidence>
<dbReference type="Pfam" id="PF16561">
    <property type="entry name" value="AMPK1_CBM"/>
    <property type="match status" value="1"/>
</dbReference>
<dbReference type="InterPro" id="IPR032640">
    <property type="entry name" value="AMPK1_CBM"/>
</dbReference>
<dbReference type="Gene3D" id="2.60.40.1180">
    <property type="entry name" value="Golgi alpha-mannosidase II"/>
    <property type="match status" value="1"/>
</dbReference>
<proteinExistence type="predicted"/>
<dbReference type="SUPFAM" id="SSF81296">
    <property type="entry name" value="E set domains"/>
    <property type="match status" value="2"/>
</dbReference>
<keyword evidence="2" id="KW-0326">Glycosidase</keyword>
<dbReference type="AlphaFoldDB" id="A0A510J7C7"/>
<dbReference type="PANTHER" id="PTHR10357:SF210">
    <property type="entry name" value="MALTODEXTRIN GLUCOSIDASE"/>
    <property type="match status" value="1"/>
</dbReference>
<organism evidence="4 5">
    <name type="scientific">Pseudoleptotrichia goodfellowii</name>
    <dbReference type="NCBI Taxonomy" id="157692"/>
    <lineage>
        <taxon>Bacteria</taxon>
        <taxon>Fusobacteriati</taxon>
        <taxon>Fusobacteriota</taxon>
        <taxon>Fusobacteriia</taxon>
        <taxon>Fusobacteriales</taxon>
        <taxon>Leptotrichiaceae</taxon>
        <taxon>Pseudoleptotrichia</taxon>
    </lineage>
</organism>
<dbReference type="OrthoDB" id="9805159at2"/>
<dbReference type="Gene3D" id="3.20.20.80">
    <property type="entry name" value="Glycosidases"/>
    <property type="match status" value="2"/>
</dbReference>
<name>A0A510J7C7_9FUSO</name>
<accession>A0A510J7C7</accession>
<dbReference type="PANTHER" id="PTHR10357">
    <property type="entry name" value="ALPHA-AMYLASE FAMILY MEMBER"/>
    <property type="match status" value="1"/>
</dbReference>
<dbReference type="InterPro" id="IPR006047">
    <property type="entry name" value="GH13_cat_dom"/>
</dbReference>
<dbReference type="SUPFAM" id="SSF51011">
    <property type="entry name" value="Glycosyl hydrolase domain"/>
    <property type="match status" value="1"/>
</dbReference>
<dbReference type="SUPFAM" id="SSF51445">
    <property type="entry name" value="(Trans)glycosidases"/>
    <property type="match status" value="1"/>
</dbReference>
<dbReference type="InterPro" id="IPR013780">
    <property type="entry name" value="Glyco_hydro_b"/>
</dbReference>
<dbReference type="CDD" id="cd02857">
    <property type="entry name" value="E_set_CDase_PDE_N"/>
    <property type="match status" value="1"/>
</dbReference>
<dbReference type="InterPro" id="IPR014756">
    <property type="entry name" value="Ig_E-set"/>
</dbReference>
<dbReference type="GO" id="GO:0004553">
    <property type="term" value="F:hydrolase activity, hydrolyzing O-glycosyl compounds"/>
    <property type="evidence" value="ECO:0007669"/>
    <property type="project" value="InterPro"/>
</dbReference>
<gene>
    <name evidence="4" type="ORF">JCM16774_0079</name>
</gene>
<dbReference type="InterPro" id="IPR004185">
    <property type="entry name" value="Glyco_hydro_13_lg-like_dom"/>
</dbReference>
<dbReference type="Proteomes" id="UP000321606">
    <property type="component" value="Chromosome"/>
</dbReference>
<evidence type="ECO:0000313" key="4">
    <source>
        <dbReference type="EMBL" id="BBM35172.1"/>
    </source>
</evidence>
<dbReference type="InterPro" id="IPR013783">
    <property type="entry name" value="Ig-like_fold"/>
</dbReference>
<dbReference type="InterPro" id="IPR017853">
    <property type="entry name" value="GH"/>
</dbReference>
<reference evidence="4 5" key="1">
    <citation type="submission" date="2019-07" db="EMBL/GenBank/DDBJ databases">
        <title>Complete Genome Sequence of Leptotrichia goodfellowii Strain JCM 16774.</title>
        <authorList>
            <person name="Watanabe S."/>
            <person name="Cui L."/>
        </authorList>
    </citation>
    <scope>NUCLEOTIDE SEQUENCE [LARGE SCALE GENOMIC DNA]</scope>
    <source>
        <strain evidence="4 5">JCM16774</strain>
    </source>
</reference>
<dbReference type="STRING" id="714315.GCA_000516535_00085"/>
<sequence>MNCSILIYKNNKFYAKKTLKQIKNGTYIYKWSNIEAGSYFFELEDEKGTVYGITYNHTAPFATDFEAVAEENIPPKSITGFQNGIDILVSYIPNKKLFVLSKKKFFRMRLDIGDFGLEKADTIEISGNFNDWTPEEEPVHHMDGTIYEVVLAIPEGVYEYKYLIDGKWYPENENKKLIIGENGALFHAGDIGTGKFSYEAIDKNIDLKAIVHNYKSLRYFNKLSDREYEFTIRTQANDVERAFISIVLHEEDNYEMIYELERFKDNTNGFDYFKRIIDFGRKIEKISYFFVLEDGGVKAYFNGDLSYKKPKRISIRTSRDDIEIFSIPEWSKEAVWYNIFPDRFYNGNPYNDPVFNEFGPEAYKINELHENGFIEKYKWNKNNNLYGKFDRNRWTADFSKQVTWEKLGEQGINYSLKYARMYGGDLEGIKKKIPYLKDLGINAVWLNPVFFSYQNHKYGANDFRHISPDFGTIRTSGEKHDVEIGKNNKYGNKSYIDVLGKNAVNSSELKLLEVNLKGENKGKNGFGETADPSTWVWTESDLIMADLIKEFHKNGIRVIFDGVFNHSSDRHWTFNMVMADGENSEYKEWYKFNDFSQYVPVTDSMSDEQAYETMIENKKRIKYNAWAGFNSLPEFNTFNQQYKEYIFNITRKWMYGPDGETKENWQEDDGIDGWRLDVPNCLENQNFWLEWREVVKESKPDSYITAELWGNASGDINGGNKFDTVMNYEWLKTVIGFFINQSKEGGDKYKLKATDFFNELREKRTWYPFQSLQASQNLNGSHDTDRLYSRIVNDGIGRNLEEGKQLEKGYNGIRPDLASNYHPNTTVNWRDSEIKPKDILKLISIFQMTYIGAPMLFYGDEVGMWGATDPYCRKPMLWEEFMYDNEKNPSYINQGEEYPQIRDNDLYQWYKKLIKIRRENRVLVYGKFKELVADNEREIIAYERANEGRSIITAINNSFNDCAGIEIQTDYPNEKYMDLIRGNIVKTSSTGKMKIELKAKQGTILKRWINGSNVNGMKMFRY</sequence>